<gene>
    <name evidence="13" type="primary">tlg2</name>
    <name evidence="13" type="ORF">LPJ53_001466</name>
</gene>
<evidence type="ECO:0000256" key="7">
    <source>
        <dbReference type="ARBA" id="ARBA00023034"/>
    </source>
</evidence>
<keyword evidence="3" id="KW-0813">Transport</keyword>
<accession>A0A9W7Y5C3</accession>
<dbReference type="Gene3D" id="1.20.58.70">
    <property type="match status" value="1"/>
</dbReference>
<dbReference type="Pfam" id="PF05739">
    <property type="entry name" value="SNARE"/>
    <property type="match status" value="1"/>
</dbReference>
<dbReference type="Proteomes" id="UP001149813">
    <property type="component" value="Unassembled WGS sequence"/>
</dbReference>
<proteinExistence type="inferred from homology"/>
<dbReference type="EMBL" id="JANBOJ010000037">
    <property type="protein sequence ID" value="KAJ1724253.1"/>
    <property type="molecule type" value="Genomic_DNA"/>
</dbReference>
<dbReference type="InterPro" id="IPR010989">
    <property type="entry name" value="SNARE"/>
</dbReference>
<dbReference type="GO" id="GO:0000149">
    <property type="term" value="F:SNARE binding"/>
    <property type="evidence" value="ECO:0007669"/>
    <property type="project" value="TreeGrafter"/>
</dbReference>
<dbReference type="SMART" id="SM00397">
    <property type="entry name" value="t_SNARE"/>
    <property type="match status" value="1"/>
</dbReference>
<reference evidence="13" key="1">
    <citation type="submission" date="2022-07" db="EMBL/GenBank/DDBJ databases">
        <title>Phylogenomic reconstructions and comparative analyses of Kickxellomycotina fungi.</title>
        <authorList>
            <person name="Reynolds N.K."/>
            <person name="Stajich J.E."/>
            <person name="Barry K."/>
            <person name="Grigoriev I.V."/>
            <person name="Crous P."/>
            <person name="Smith M.E."/>
        </authorList>
    </citation>
    <scope>NUCLEOTIDE SEQUENCE</scope>
    <source>
        <strain evidence="13">NBRC 32514</strain>
    </source>
</reference>
<dbReference type="PANTHER" id="PTHR19957:SF83">
    <property type="entry name" value="SYNTAXIN-16"/>
    <property type="match status" value="1"/>
</dbReference>
<dbReference type="OrthoDB" id="10251371at2759"/>
<evidence type="ECO:0000256" key="1">
    <source>
        <dbReference type="ARBA" id="ARBA00004409"/>
    </source>
</evidence>
<feature type="region of interest" description="Disordered" evidence="10">
    <location>
        <begin position="21"/>
        <end position="42"/>
    </location>
</feature>
<dbReference type="AlphaFoldDB" id="A0A9W7Y5C3"/>
<dbReference type="PANTHER" id="PTHR19957">
    <property type="entry name" value="SYNTAXIN"/>
    <property type="match status" value="1"/>
</dbReference>
<comment type="caution">
    <text evidence="13">The sequence shown here is derived from an EMBL/GenBank/DDBJ whole genome shotgun (WGS) entry which is preliminary data.</text>
</comment>
<keyword evidence="14" id="KW-1185">Reference proteome</keyword>
<evidence type="ECO:0000256" key="4">
    <source>
        <dbReference type="ARBA" id="ARBA00022692"/>
    </source>
</evidence>
<evidence type="ECO:0000256" key="9">
    <source>
        <dbReference type="ARBA" id="ARBA00023136"/>
    </source>
</evidence>
<feature type="domain" description="T-SNARE coiled-coil homology" evidence="12">
    <location>
        <begin position="216"/>
        <end position="278"/>
    </location>
</feature>
<keyword evidence="4 11" id="KW-0812">Transmembrane</keyword>
<dbReference type="GO" id="GO:0031201">
    <property type="term" value="C:SNARE complex"/>
    <property type="evidence" value="ECO:0007669"/>
    <property type="project" value="TreeGrafter"/>
</dbReference>
<keyword evidence="7" id="KW-0333">Golgi apparatus</keyword>
<evidence type="ECO:0000256" key="8">
    <source>
        <dbReference type="ARBA" id="ARBA00023054"/>
    </source>
</evidence>
<keyword evidence="9 11" id="KW-0472">Membrane</keyword>
<comment type="subcellular location">
    <subcellularLocation>
        <location evidence="1">Golgi apparatus membrane</location>
        <topology evidence="1">Single-pass type IV membrane protein</topology>
    </subcellularLocation>
</comment>
<evidence type="ECO:0000256" key="11">
    <source>
        <dbReference type="SAM" id="Phobius"/>
    </source>
</evidence>
<name>A0A9W7Y5C3_9FUNG</name>
<protein>
    <submittedName>
        <fullName evidence="13">Integral membrane protein SED5</fullName>
    </submittedName>
</protein>
<evidence type="ECO:0000256" key="3">
    <source>
        <dbReference type="ARBA" id="ARBA00022448"/>
    </source>
</evidence>
<comment type="similarity">
    <text evidence="2">Belongs to the syntaxin family.</text>
</comment>
<evidence type="ECO:0000313" key="13">
    <source>
        <dbReference type="EMBL" id="KAJ1724253.1"/>
    </source>
</evidence>
<evidence type="ECO:0000259" key="12">
    <source>
        <dbReference type="PROSITE" id="PS50192"/>
    </source>
</evidence>
<evidence type="ECO:0000256" key="10">
    <source>
        <dbReference type="SAM" id="MobiDB-lite"/>
    </source>
</evidence>
<feature type="transmembrane region" description="Helical" evidence="11">
    <location>
        <begin position="290"/>
        <end position="309"/>
    </location>
</feature>
<organism evidence="13 14">
    <name type="scientific">Coemansia erecta</name>
    <dbReference type="NCBI Taxonomy" id="147472"/>
    <lineage>
        <taxon>Eukaryota</taxon>
        <taxon>Fungi</taxon>
        <taxon>Fungi incertae sedis</taxon>
        <taxon>Zoopagomycota</taxon>
        <taxon>Kickxellomycotina</taxon>
        <taxon>Kickxellomycetes</taxon>
        <taxon>Kickxellales</taxon>
        <taxon>Kickxellaceae</taxon>
        <taxon>Coemansia</taxon>
    </lineage>
</organism>
<sequence>MASRSRTFLFIQYRNSFGHTQRRRRNKHVDDTAIPGSGRRQQVEEEGLIERTNDDGEMVIELAHLPPRWVDLVDDFKEQMDDIARKIKRLDAMHKRHLLPGFDDRTGEEREINLLTHEITAQFQSCGGLVRSIAQHQTFGQEQVVGKNIQSSLALRLQEQSAAFRTSQSAYLHKMSLRKDVNTDVFALDVEHERSASRRFDMTLTDEQLQMVESNEAEIAHREGELAKIHESIVQLAEIFGQMQEMIIDQGTMLDRIDYNVENTVVNVAAAADELVEADRHHKGAVANKCIVALGVVVIILVVILLIKWL</sequence>
<dbReference type="InterPro" id="IPR045242">
    <property type="entry name" value="Syntaxin"/>
</dbReference>
<dbReference type="PROSITE" id="PS50192">
    <property type="entry name" value="T_SNARE"/>
    <property type="match status" value="1"/>
</dbReference>
<dbReference type="GO" id="GO:0005484">
    <property type="term" value="F:SNAP receptor activity"/>
    <property type="evidence" value="ECO:0007669"/>
    <property type="project" value="TreeGrafter"/>
</dbReference>
<evidence type="ECO:0000256" key="5">
    <source>
        <dbReference type="ARBA" id="ARBA00022927"/>
    </source>
</evidence>
<dbReference type="SUPFAM" id="SSF47661">
    <property type="entry name" value="t-snare proteins"/>
    <property type="match status" value="1"/>
</dbReference>
<evidence type="ECO:0000256" key="2">
    <source>
        <dbReference type="ARBA" id="ARBA00009063"/>
    </source>
</evidence>
<evidence type="ECO:0000256" key="6">
    <source>
        <dbReference type="ARBA" id="ARBA00022989"/>
    </source>
</evidence>
<dbReference type="InterPro" id="IPR000727">
    <property type="entry name" value="T_SNARE_dom"/>
</dbReference>
<dbReference type="GO" id="GO:0000139">
    <property type="term" value="C:Golgi membrane"/>
    <property type="evidence" value="ECO:0007669"/>
    <property type="project" value="UniProtKB-SubCell"/>
</dbReference>
<dbReference type="GO" id="GO:0048278">
    <property type="term" value="P:vesicle docking"/>
    <property type="evidence" value="ECO:0007669"/>
    <property type="project" value="TreeGrafter"/>
</dbReference>
<dbReference type="GO" id="GO:0006906">
    <property type="term" value="P:vesicle fusion"/>
    <property type="evidence" value="ECO:0007669"/>
    <property type="project" value="TreeGrafter"/>
</dbReference>
<keyword evidence="6 11" id="KW-1133">Transmembrane helix</keyword>
<keyword evidence="8" id="KW-0175">Coiled coil</keyword>
<evidence type="ECO:0000313" key="14">
    <source>
        <dbReference type="Proteomes" id="UP001149813"/>
    </source>
</evidence>
<dbReference type="GO" id="GO:0006886">
    <property type="term" value="P:intracellular protein transport"/>
    <property type="evidence" value="ECO:0007669"/>
    <property type="project" value="TreeGrafter"/>
</dbReference>
<dbReference type="CDD" id="cd15845">
    <property type="entry name" value="SNARE_syntaxin16"/>
    <property type="match status" value="1"/>
</dbReference>
<keyword evidence="5" id="KW-0653">Protein transport</keyword>